<dbReference type="InterPro" id="IPR006137">
    <property type="entry name" value="NADH_UbQ_OxRdtase-like_20kDa"/>
</dbReference>
<dbReference type="GO" id="GO:0009060">
    <property type="term" value="P:aerobic respiration"/>
    <property type="evidence" value="ECO:0007669"/>
    <property type="project" value="TreeGrafter"/>
</dbReference>
<dbReference type="SUPFAM" id="SSF56770">
    <property type="entry name" value="HydA/Nqo6-like"/>
    <property type="match status" value="1"/>
</dbReference>
<comment type="similarity">
    <text evidence="1 5">Belongs to the complex I 20 kDa subunit family.</text>
</comment>
<evidence type="ECO:0000256" key="2">
    <source>
        <dbReference type="ARBA" id="ARBA00011163"/>
    </source>
</evidence>
<dbReference type="GO" id="GO:0008137">
    <property type="term" value="F:NADH dehydrogenase (ubiquinone) activity"/>
    <property type="evidence" value="ECO:0007669"/>
    <property type="project" value="InterPro"/>
</dbReference>
<dbReference type="NCBIfam" id="NF005012">
    <property type="entry name" value="PRK06411.1"/>
    <property type="match status" value="1"/>
</dbReference>
<dbReference type="InterPro" id="IPR006138">
    <property type="entry name" value="NADH_UQ_OxRdtase_20Kd_su"/>
</dbReference>
<dbReference type="PANTHER" id="PTHR11995">
    <property type="entry name" value="NADH DEHYDROGENASE"/>
    <property type="match status" value="1"/>
</dbReference>
<gene>
    <name evidence="7" type="ORF">PSYICH_LOCUS2657</name>
</gene>
<evidence type="ECO:0000313" key="7">
    <source>
        <dbReference type="EMBL" id="CAH1101130.1"/>
    </source>
</evidence>
<evidence type="ECO:0000256" key="5">
    <source>
        <dbReference type="RuleBase" id="RU004464"/>
    </source>
</evidence>
<evidence type="ECO:0000256" key="1">
    <source>
        <dbReference type="ARBA" id="ARBA00009173"/>
    </source>
</evidence>
<dbReference type="OrthoDB" id="268400at2759"/>
<dbReference type="AlphaFoldDB" id="A0A9P0CKF6"/>
<organism evidence="7 8">
    <name type="scientific">Psylliodes chrysocephalus</name>
    <dbReference type="NCBI Taxonomy" id="3402493"/>
    <lineage>
        <taxon>Eukaryota</taxon>
        <taxon>Metazoa</taxon>
        <taxon>Ecdysozoa</taxon>
        <taxon>Arthropoda</taxon>
        <taxon>Hexapoda</taxon>
        <taxon>Insecta</taxon>
        <taxon>Pterygota</taxon>
        <taxon>Neoptera</taxon>
        <taxon>Endopterygota</taxon>
        <taxon>Coleoptera</taxon>
        <taxon>Polyphaga</taxon>
        <taxon>Cucujiformia</taxon>
        <taxon>Chrysomeloidea</taxon>
        <taxon>Chrysomelidae</taxon>
        <taxon>Galerucinae</taxon>
        <taxon>Alticini</taxon>
        <taxon>Psylliodes</taxon>
    </lineage>
</organism>
<dbReference type="FunFam" id="3.40.50.12280:FF:000001">
    <property type="entry name" value="NADH-quinone oxidoreductase subunit B 2"/>
    <property type="match status" value="1"/>
</dbReference>
<keyword evidence="5" id="KW-0411">Iron-sulfur</keyword>
<dbReference type="Pfam" id="PF01058">
    <property type="entry name" value="Oxidored_q6"/>
    <property type="match status" value="1"/>
</dbReference>
<dbReference type="HAMAP" id="MF_01356">
    <property type="entry name" value="NDH1_NuoB"/>
    <property type="match status" value="1"/>
</dbReference>
<sequence>MTLITRLSSRLLKFPNPHQPIAFLSKSYKKSSFSCDDKIVEPKPPPVKYPDFFKVPRNMGPHYKNDEYRPYSPHQTTEGKIEWVLARLDDILNWGRKCSLWPMTFGLACCAVEMMQYAAPRYDMDRYGTVFRASPRQTDVIMVAGTVTNKMAVAFRKVYDQMPEPKWVISIGSCANGGGYYHYSYSVVRGCDRIVPVDIYVPGCPPTAEAILYGVMMLQKKVKRNCGVQSWYWKNWKKFSGRNVSEVKRPSACD</sequence>
<keyword evidence="5" id="KW-0004">4Fe-4S</keyword>
<evidence type="ECO:0000256" key="4">
    <source>
        <dbReference type="ARBA" id="ARBA00071853"/>
    </source>
</evidence>
<accession>A0A9P0CKF6</accession>
<comment type="subunit">
    <text evidence="2">Complex I is composed of 45 different subunits This is a component of the iron-sulfur (IP) fragment of the enzyme.</text>
</comment>
<dbReference type="Gene3D" id="3.40.50.12280">
    <property type="match status" value="1"/>
</dbReference>
<keyword evidence="5" id="KW-0408">Iron</keyword>
<name>A0A9P0CKF6_9CUCU</name>
<dbReference type="GO" id="GO:0048038">
    <property type="term" value="F:quinone binding"/>
    <property type="evidence" value="ECO:0007669"/>
    <property type="project" value="InterPro"/>
</dbReference>
<keyword evidence="5" id="KW-0479">Metal-binding</keyword>
<dbReference type="GO" id="GO:0032981">
    <property type="term" value="P:mitochondrial respiratory chain complex I assembly"/>
    <property type="evidence" value="ECO:0007669"/>
    <property type="project" value="TreeGrafter"/>
</dbReference>
<keyword evidence="8" id="KW-1185">Reference proteome</keyword>
<dbReference type="GO" id="GO:0005739">
    <property type="term" value="C:mitochondrion"/>
    <property type="evidence" value="ECO:0007669"/>
    <property type="project" value="GOC"/>
</dbReference>
<dbReference type="NCBIfam" id="TIGR01957">
    <property type="entry name" value="nuoB_fam"/>
    <property type="match status" value="1"/>
</dbReference>
<protein>
    <recommendedName>
        <fullName evidence="4">Probable NADH dehydrogenase [ubiquinone] iron-sulfur protein 7, mitochondrial</fullName>
    </recommendedName>
</protein>
<evidence type="ECO:0000313" key="8">
    <source>
        <dbReference type="Proteomes" id="UP001153636"/>
    </source>
</evidence>
<feature type="domain" description="NADH:ubiquinone oxidoreductase-like 20kDa subunit" evidence="6">
    <location>
        <begin position="109"/>
        <end position="218"/>
    </location>
</feature>
<reference evidence="7" key="1">
    <citation type="submission" date="2022-01" db="EMBL/GenBank/DDBJ databases">
        <authorList>
            <person name="King R."/>
        </authorList>
    </citation>
    <scope>NUCLEOTIDE SEQUENCE</scope>
</reference>
<dbReference type="EMBL" id="OV651823">
    <property type="protein sequence ID" value="CAH1101130.1"/>
    <property type="molecule type" value="Genomic_DNA"/>
</dbReference>
<dbReference type="GO" id="GO:0015990">
    <property type="term" value="P:electron transport coupled proton transport"/>
    <property type="evidence" value="ECO:0007669"/>
    <property type="project" value="TreeGrafter"/>
</dbReference>
<evidence type="ECO:0000259" key="6">
    <source>
        <dbReference type="Pfam" id="PF01058"/>
    </source>
</evidence>
<dbReference type="GO" id="GO:0045271">
    <property type="term" value="C:respiratory chain complex I"/>
    <property type="evidence" value="ECO:0007669"/>
    <property type="project" value="TreeGrafter"/>
</dbReference>
<keyword evidence="3 5" id="KW-0520">NAD</keyword>
<dbReference type="PROSITE" id="PS01150">
    <property type="entry name" value="COMPLEX1_20K"/>
    <property type="match status" value="1"/>
</dbReference>
<dbReference type="GO" id="GO:0046872">
    <property type="term" value="F:metal ion binding"/>
    <property type="evidence" value="ECO:0007669"/>
    <property type="project" value="UniProtKB-KW"/>
</dbReference>
<proteinExistence type="inferred from homology"/>
<dbReference type="PANTHER" id="PTHR11995:SF14">
    <property type="entry name" value="NADH DEHYDROGENASE [UBIQUINONE] IRON-SULFUR PROTEIN 7, MITOCHONDRIAL"/>
    <property type="match status" value="1"/>
</dbReference>
<dbReference type="Proteomes" id="UP001153636">
    <property type="component" value="Chromosome 11"/>
</dbReference>
<dbReference type="GO" id="GO:0051539">
    <property type="term" value="F:4 iron, 4 sulfur cluster binding"/>
    <property type="evidence" value="ECO:0007669"/>
    <property type="project" value="UniProtKB-KW"/>
</dbReference>
<evidence type="ECO:0000256" key="3">
    <source>
        <dbReference type="ARBA" id="ARBA00023027"/>
    </source>
</evidence>